<dbReference type="Gene3D" id="1.25.40.10">
    <property type="entry name" value="Tetratricopeptide repeat domain"/>
    <property type="match status" value="1"/>
</dbReference>
<evidence type="ECO:0000313" key="4">
    <source>
        <dbReference type="Proteomes" id="UP000306147"/>
    </source>
</evidence>
<dbReference type="PROSITE" id="PS51257">
    <property type="entry name" value="PROKAR_LIPOPROTEIN"/>
    <property type="match status" value="1"/>
</dbReference>
<feature type="chain" id="PRO_5020659304" evidence="1">
    <location>
        <begin position="21"/>
        <end position="508"/>
    </location>
</feature>
<feature type="signal peptide" evidence="1">
    <location>
        <begin position="1"/>
        <end position="20"/>
    </location>
</feature>
<evidence type="ECO:0000256" key="1">
    <source>
        <dbReference type="SAM" id="SignalP"/>
    </source>
</evidence>
<dbReference type="SUPFAM" id="SSF48452">
    <property type="entry name" value="TPR-like"/>
    <property type="match status" value="1"/>
</dbReference>
<dbReference type="Proteomes" id="UP000306147">
    <property type="component" value="Unassembled WGS sequence"/>
</dbReference>
<accession>A0A4S1XA60</accession>
<dbReference type="PANTHER" id="PTHR46825">
    <property type="entry name" value="D-ALANYL-D-ALANINE-CARBOXYPEPTIDASE/ENDOPEPTIDASE AMPH"/>
    <property type="match status" value="1"/>
</dbReference>
<evidence type="ECO:0000313" key="3">
    <source>
        <dbReference type="EMBL" id="TGX52593.1"/>
    </source>
</evidence>
<evidence type="ECO:0000259" key="2">
    <source>
        <dbReference type="Pfam" id="PF00144"/>
    </source>
</evidence>
<name>A0A4S1XA60_9SPHN</name>
<dbReference type="SUPFAM" id="SSF56601">
    <property type="entry name" value="beta-lactamase/transpeptidase-like"/>
    <property type="match status" value="1"/>
</dbReference>
<dbReference type="GO" id="GO:0016787">
    <property type="term" value="F:hydrolase activity"/>
    <property type="evidence" value="ECO:0007669"/>
    <property type="project" value="UniProtKB-KW"/>
</dbReference>
<comment type="caution">
    <text evidence="3">The sequence shown here is derived from an EMBL/GenBank/DDBJ whole genome shotgun (WGS) entry which is preliminary data.</text>
</comment>
<dbReference type="InterPro" id="IPR011990">
    <property type="entry name" value="TPR-like_helical_dom_sf"/>
</dbReference>
<keyword evidence="3" id="KW-0378">Hydrolase</keyword>
<dbReference type="Gene3D" id="3.40.710.10">
    <property type="entry name" value="DD-peptidase/beta-lactamase superfamily"/>
    <property type="match status" value="1"/>
</dbReference>
<dbReference type="InterPro" id="IPR012338">
    <property type="entry name" value="Beta-lactam/transpept-like"/>
</dbReference>
<dbReference type="AlphaFoldDB" id="A0A4S1XA60"/>
<dbReference type="InterPro" id="IPR001466">
    <property type="entry name" value="Beta-lactam-related"/>
</dbReference>
<dbReference type="OrthoDB" id="119951at2"/>
<dbReference type="Pfam" id="PF00144">
    <property type="entry name" value="Beta-lactamase"/>
    <property type="match status" value="1"/>
</dbReference>
<keyword evidence="1" id="KW-0732">Signal</keyword>
<protein>
    <submittedName>
        <fullName evidence="3">Class A beta-lactamase-related serine hydrolase</fullName>
    </submittedName>
</protein>
<dbReference type="EMBL" id="SRXT01000005">
    <property type="protein sequence ID" value="TGX52593.1"/>
    <property type="molecule type" value="Genomic_DNA"/>
</dbReference>
<dbReference type="InterPro" id="IPR050491">
    <property type="entry name" value="AmpC-like"/>
</dbReference>
<feature type="domain" description="Beta-lactamase-related" evidence="2">
    <location>
        <begin position="49"/>
        <end position="359"/>
    </location>
</feature>
<keyword evidence="4" id="KW-1185">Reference proteome</keyword>
<sequence>MRRALLLMPFTILLAQPASAGCVGAPPPAGSREAAFVRQVVERTPNYLKEFSVPGGAVAVIENGKVVLARGFGMADAARGSAVTGETLFNIGSTSKSIAAWGAMRLVREGKLSLDDPVDAKLKRWHLPASTYPVAGVTLRRLLSHTAGLSVSGYRGWGPDDIIPTLEQSLSGQTNGAGALTLVAVPGSQMSYSGGGYTLVQLLVEETAGAPFAGYMRDSVLRPLGMNDSSFSLTPSVLGQAARAYDELGEETPTPRFAEVAAAGLYTTIGDMACYALASIGNDRSAAVVGAGTLDLMTSPAPATDGQRGLGYAIQPAGQGYPDGVARVGHDGGNRGWQSFFWVGRGNRDGLIVLTNGSNGWNVSNQIVADWMEWKMGKRLPIPRSIAATLLQPLHGGGVEAAIARYKQLETTSRPDYIFNPNELNKLGYALLHKGRVRDAVAIWELNAAEYPADWNVHDSLGDGYAAAGPAYADKAVASFKRSLSLNPSNAHARDMIPRVEHGDAFTF</sequence>
<reference evidence="3 4" key="1">
    <citation type="submission" date="2019-04" db="EMBL/GenBank/DDBJ databases">
        <title>Sphingomonas psychrotolerans sp. nov., isolated from soil in the Tianshan Mountains, Xinjiang, China.</title>
        <authorList>
            <person name="Luo Y."/>
            <person name="Sheng H."/>
        </authorList>
    </citation>
    <scope>NUCLEOTIDE SEQUENCE [LARGE SCALE GENOMIC DNA]</scope>
    <source>
        <strain evidence="3 4">ZFGT-11</strain>
    </source>
</reference>
<organism evidence="3 4">
    <name type="scientific">Sphingomonas gei</name>
    <dbReference type="NCBI Taxonomy" id="1395960"/>
    <lineage>
        <taxon>Bacteria</taxon>
        <taxon>Pseudomonadati</taxon>
        <taxon>Pseudomonadota</taxon>
        <taxon>Alphaproteobacteria</taxon>
        <taxon>Sphingomonadales</taxon>
        <taxon>Sphingomonadaceae</taxon>
        <taxon>Sphingomonas</taxon>
    </lineage>
</organism>
<dbReference type="RefSeq" id="WP_135964304.1">
    <property type="nucleotide sequence ID" value="NZ_SRXT01000005.1"/>
</dbReference>
<dbReference type="PANTHER" id="PTHR46825:SF12">
    <property type="entry name" value="PENICILLIN-BINDING PROTEIN 4"/>
    <property type="match status" value="1"/>
</dbReference>
<proteinExistence type="predicted"/>
<gene>
    <name evidence="3" type="ORF">E5A73_13130</name>
</gene>